<evidence type="ECO:0000256" key="1">
    <source>
        <dbReference type="ARBA" id="ARBA00004496"/>
    </source>
</evidence>
<dbReference type="InterPro" id="IPR022687">
    <property type="entry name" value="HTH_DTXR"/>
</dbReference>
<name>A0A7Y0UFM2_9ACTO</name>
<dbReference type="Gene3D" id="1.10.10.10">
    <property type="entry name" value="Winged helix-like DNA-binding domain superfamily/Winged helix DNA-binding domain"/>
    <property type="match status" value="1"/>
</dbReference>
<dbReference type="InterPro" id="IPR036421">
    <property type="entry name" value="Fe_dep_repressor_sf"/>
</dbReference>
<dbReference type="GO" id="GO:0046983">
    <property type="term" value="F:protein dimerization activity"/>
    <property type="evidence" value="ECO:0007669"/>
    <property type="project" value="InterPro"/>
</dbReference>
<dbReference type="GO" id="GO:0003700">
    <property type="term" value="F:DNA-binding transcription factor activity"/>
    <property type="evidence" value="ECO:0007669"/>
    <property type="project" value="InterPro"/>
</dbReference>
<keyword evidence="4" id="KW-0408">Iron</keyword>
<dbReference type="PANTHER" id="PTHR33238">
    <property type="entry name" value="IRON (METAL) DEPENDENT REPRESSOR, DTXR FAMILY"/>
    <property type="match status" value="1"/>
</dbReference>
<evidence type="ECO:0000256" key="4">
    <source>
        <dbReference type="ARBA" id="ARBA00023004"/>
    </source>
</evidence>
<dbReference type="EMBL" id="JABCUI010000001">
    <property type="protein sequence ID" value="NMW86434.1"/>
    <property type="molecule type" value="Genomic_DNA"/>
</dbReference>
<reference evidence="8 9" key="1">
    <citation type="submission" date="2020-04" db="EMBL/GenBank/DDBJ databases">
        <title>Antimicrobial susceptibility and clonality of vaginal-derived multi-drug resistant Mobiluncus isolates in China.</title>
        <authorList>
            <person name="Zhang X."/>
        </authorList>
    </citation>
    <scope>NUCLEOTIDE SEQUENCE [LARGE SCALE GENOMIC DNA]</scope>
    <source>
        <strain evidence="8 9">19</strain>
    </source>
</reference>
<evidence type="ECO:0000256" key="3">
    <source>
        <dbReference type="ARBA" id="ARBA00011738"/>
    </source>
</evidence>
<dbReference type="Proteomes" id="UP000553981">
    <property type="component" value="Unassembled WGS sequence"/>
</dbReference>
<dbReference type="SUPFAM" id="SSF50037">
    <property type="entry name" value="C-terminal domain of transcriptional repressors"/>
    <property type="match status" value="1"/>
</dbReference>
<comment type="subunit">
    <text evidence="3">Homodimer.</text>
</comment>
<keyword evidence="7" id="KW-0804">Transcription</keyword>
<dbReference type="InterPro" id="IPR036390">
    <property type="entry name" value="WH_DNA-bd_sf"/>
</dbReference>
<sequence>MSEMVDTTEMYLKVIYEMMEDGVAPLRARIVERLGHSGPTVSQTISRMERDELLSLEDDRKISLTEQGMRAATEVIRKHRLAERLLTDIIGLPWYEVHDEACRWEHVMSEKVESLLLTLLKMPECDPYGNPIPRRVKNYKNFDPTVEGSTLDSFWRRHPDGGTVQIGRIGEPVQACEGVLKKLSEAKLLPGSKATLRFDDNAEVAALFPENAGKSGEKDVPVVAIPRDLFKHFFIKL</sequence>
<dbReference type="Gene3D" id="1.10.60.10">
    <property type="entry name" value="Iron dependent repressor, metal binding and dimerisation domain"/>
    <property type="match status" value="1"/>
</dbReference>
<dbReference type="SMART" id="SM00529">
    <property type="entry name" value="HTH_DTXR"/>
    <property type="match status" value="1"/>
</dbReference>
<dbReference type="PROSITE" id="PS50944">
    <property type="entry name" value="HTH_DTXR"/>
    <property type="match status" value="1"/>
</dbReference>
<dbReference type="InterPro" id="IPR001367">
    <property type="entry name" value="Fe_dep_repressor"/>
</dbReference>
<dbReference type="SUPFAM" id="SSF46785">
    <property type="entry name" value="Winged helix' DNA-binding domain"/>
    <property type="match status" value="1"/>
</dbReference>
<dbReference type="PANTHER" id="PTHR33238:SF10">
    <property type="entry name" value="IRON-DEPENDENT REPRESSOR IDER"/>
    <property type="match status" value="1"/>
</dbReference>
<evidence type="ECO:0000256" key="5">
    <source>
        <dbReference type="ARBA" id="ARBA00023015"/>
    </source>
</evidence>
<proteinExistence type="inferred from homology"/>
<dbReference type="Gene3D" id="2.30.30.90">
    <property type="match status" value="1"/>
</dbReference>
<dbReference type="Pfam" id="PF01325">
    <property type="entry name" value="Fe_dep_repress"/>
    <property type="match status" value="1"/>
</dbReference>
<evidence type="ECO:0000256" key="6">
    <source>
        <dbReference type="ARBA" id="ARBA00023125"/>
    </source>
</evidence>
<dbReference type="AlphaFoldDB" id="A0A7Y0UFM2"/>
<organism evidence="8 9">
    <name type="scientific">Mobiluncus curtisii</name>
    <dbReference type="NCBI Taxonomy" id="2051"/>
    <lineage>
        <taxon>Bacteria</taxon>
        <taxon>Bacillati</taxon>
        <taxon>Actinomycetota</taxon>
        <taxon>Actinomycetes</taxon>
        <taxon>Actinomycetales</taxon>
        <taxon>Actinomycetaceae</taxon>
        <taxon>Mobiluncus</taxon>
    </lineage>
</organism>
<dbReference type="InterPro" id="IPR050536">
    <property type="entry name" value="DtxR_MntR_Metal-Reg"/>
</dbReference>
<keyword evidence="6" id="KW-0238">DNA-binding</keyword>
<comment type="subcellular location">
    <subcellularLocation>
        <location evidence="1">Cytoplasm</location>
    </subcellularLocation>
</comment>
<dbReference type="GO" id="GO:0003677">
    <property type="term" value="F:DNA binding"/>
    <property type="evidence" value="ECO:0007669"/>
    <property type="project" value="UniProtKB-KW"/>
</dbReference>
<dbReference type="GO" id="GO:0005737">
    <property type="term" value="C:cytoplasm"/>
    <property type="evidence" value="ECO:0007669"/>
    <property type="project" value="UniProtKB-SubCell"/>
</dbReference>
<dbReference type="InterPro" id="IPR038157">
    <property type="entry name" value="FeoA_core_dom"/>
</dbReference>
<evidence type="ECO:0000256" key="2">
    <source>
        <dbReference type="ARBA" id="ARBA00007871"/>
    </source>
</evidence>
<dbReference type="RefSeq" id="WP_013188789.1">
    <property type="nucleotide sequence ID" value="NZ_CAMYEK010000019.1"/>
</dbReference>
<dbReference type="InterPro" id="IPR022689">
    <property type="entry name" value="Iron_dep_repressor"/>
</dbReference>
<dbReference type="GO" id="GO:0045892">
    <property type="term" value="P:negative regulation of DNA-templated transcription"/>
    <property type="evidence" value="ECO:0007669"/>
    <property type="project" value="TreeGrafter"/>
</dbReference>
<evidence type="ECO:0000313" key="8">
    <source>
        <dbReference type="EMBL" id="NMW86434.1"/>
    </source>
</evidence>
<evidence type="ECO:0000313" key="9">
    <source>
        <dbReference type="Proteomes" id="UP000553981"/>
    </source>
</evidence>
<comment type="caution">
    <text evidence="8">The sequence shown here is derived from an EMBL/GenBank/DDBJ whole genome shotgun (WGS) entry which is preliminary data.</text>
</comment>
<accession>A0A7Y0UFM2</accession>
<evidence type="ECO:0000256" key="7">
    <source>
        <dbReference type="ARBA" id="ARBA00023163"/>
    </source>
</evidence>
<dbReference type="InterPro" id="IPR008988">
    <property type="entry name" value="Transcriptional_repressor_C"/>
</dbReference>
<protein>
    <submittedName>
        <fullName evidence="8">Metal-dependent transcriptional regulator</fullName>
    </submittedName>
</protein>
<dbReference type="GeneID" id="55564652"/>
<comment type="similarity">
    <text evidence="2">Belongs to the DtxR/MntR family.</text>
</comment>
<dbReference type="GO" id="GO:0046914">
    <property type="term" value="F:transition metal ion binding"/>
    <property type="evidence" value="ECO:0007669"/>
    <property type="project" value="InterPro"/>
</dbReference>
<keyword evidence="5" id="KW-0805">Transcription regulation</keyword>
<dbReference type="InterPro" id="IPR036388">
    <property type="entry name" value="WH-like_DNA-bd_sf"/>
</dbReference>
<dbReference type="Pfam" id="PF02742">
    <property type="entry name" value="Fe_dep_repr_C"/>
    <property type="match status" value="1"/>
</dbReference>
<gene>
    <name evidence="8" type="ORF">HHJ67_01485</name>
</gene>
<dbReference type="SUPFAM" id="SSF47979">
    <property type="entry name" value="Iron-dependent repressor protein, dimerization domain"/>
    <property type="match status" value="1"/>
</dbReference>